<organism evidence="2 3">
    <name type="scientific">Klebsiella phage KPV811</name>
    <dbReference type="NCBI Taxonomy" id="1913574"/>
    <lineage>
        <taxon>Viruses</taxon>
        <taxon>Duplodnaviria</taxon>
        <taxon>Heunggongvirae</taxon>
        <taxon>Uroviricota</taxon>
        <taxon>Caudoviricetes</taxon>
        <taxon>Autographivirales</taxon>
        <taxon>Autoscriptoviridae</taxon>
        <taxon>Slopekvirinae</taxon>
        <taxon>Drulisvirus</taxon>
        <taxon>Drulisvirus KPV811</taxon>
    </lineage>
</organism>
<reference evidence="2 3" key="1">
    <citation type="submission" date="2016-10" db="EMBL/GenBank/DDBJ databases">
        <title>Antibacterial composition for prophylaxis and treatment of hospital infections (variants), strains of bacteriophages, used for obtaining thereof.</title>
        <authorList>
            <person name="Aleshkin A.V."/>
            <person name="Volozhantsev N.V."/>
            <person name="Verevkin V.V."/>
            <person name="Krasilnikova V.M."/>
            <person name="Myakinina V.P."/>
            <person name="Popova A.V."/>
            <person name="Svetoch E.A."/>
        </authorList>
    </citation>
    <scope>NUCLEOTIDE SEQUENCE [LARGE SCALE GENOMIC DNA]</scope>
    <source>
        <strain evidence="2 3">KPV811</strain>
    </source>
</reference>
<feature type="compositionally biased region" description="Low complexity" evidence="1">
    <location>
        <begin position="1"/>
        <end position="17"/>
    </location>
</feature>
<evidence type="ECO:0000313" key="2">
    <source>
        <dbReference type="EMBL" id="APD20673.1"/>
    </source>
</evidence>
<feature type="region of interest" description="Disordered" evidence="1">
    <location>
        <begin position="1"/>
        <end position="57"/>
    </location>
</feature>
<dbReference type="RefSeq" id="YP_009787873.1">
    <property type="nucleotide sequence ID" value="NC_047787.1"/>
</dbReference>
<proteinExistence type="predicted"/>
<dbReference type="EMBL" id="KY000081">
    <property type="protein sequence ID" value="APD20673.1"/>
    <property type="molecule type" value="Genomic_DNA"/>
</dbReference>
<sequence>MDGVETTQTSVTTTQVENQGGPKIPGLGAPLNAPNNQGVQDAQISMQQQQGKDSPAPAVVPAVAPAQIPLDIEALKAALNDKGGESAKEQPQELAQTGNPTIDAGVAMLKQVSGLTDSDMVRALSKALEYQDPNLIDTAFIKERFGEHAAYAELLAKAYLEDQVGQATKAVQEAYDLVGGKENWEVAAQLFNSKAPEPLRKAARVLADSGELKQAAELVAGYCRDMGLIKTSNPLVRGVPGNNALSAADFKVEYAKLRQEAGNRSLESQQFSQRYHDLLARREAGKRVGL</sequence>
<protein>
    <recommendedName>
        <fullName evidence="4">Scaffolding protein</fullName>
    </recommendedName>
</protein>
<dbReference type="Proteomes" id="UP000225316">
    <property type="component" value="Segment"/>
</dbReference>
<feature type="compositionally biased region" description="Polar residues" evidence="1">
    <location>
        <begin position="33"/>
        <end position="52"/>
    </location>
</feature>
<keyword evidence="3" id="KW-1185">Reference proteome</keyword>
<evidence type="ECO:0000313" key="3">
    <source>
        <dbReference type="Proteomes" id="UP000225316"/>
    </source>
</evidence>
<name>A0A1J0MI11_9CAUD</name>
<dbReference type="GeneID" id="54977988"/>
<dbReference type="KEGG" id="vg:54977988"/>
<evidence type="ECO:0000256" key="1">
    <source>
        <dbReference type="SAM" id="MobiDB-lite"/>
    </source>
</evidence>
<accession>A0A1J0MI11</accession>
<evidence type="ECO:0008006" key="4">
    <source>
        <dbReference type="Google" id="ProtNLM"/>
    </source>
</evidence>